<dbReference type="InterPro" id="IPR017451">
    <property type="entry name" value="F-box-assoc_interact_dom"/>
</dbReference>
<comment type="caution">
    <text evidence="2">The sequence shown here is derived from an EMBL/GenBank/DDBJ whole genome shotgun (WGS) entry which is preliminary data.</text>
</comment>
<dbReference type="PANTHER" id="PTHR31672">
    <property type="entry name" value="BNACNNG10540D PROTEIN"/>
    <property type="match status" value="1"/>
</dbReference>
<dbReference type="PANTHER" id="PTHR31672:SF13">
    <property type="entry name" value="F-BOX PROTEIN CPR30-LIKE"/>
    <property type="match status" value="1"/>
</dbReference>
<reference evidence="2 3" key="1">
    <citation type="submission" date="2024-06" db="EMBL/GenBank/DDBJ databases">
        <title>A chromosome level genome sequence of Diviner's sage (Salvia divinorum).</title>
        <authorList>
            <person name="Ford S.A."/>
            <person name="Ro D.-K."/>
            <person name="Ness R.W."/>
            <person name="Phillips M.A."/>
        </authorList>
    </citation>
    <scope>NUCLEOTIDE SEQUENCE [LARGE SCALE GENOMIC DNA]</scope>
    <source>
        <strain evidence="2">SAF-2024a</strain>
        <tissue evidence="2">Leaf</tissue>
    </source>
</reference>
<evidence type="ECO:0000259" key="1">
    <source>
        <dbReference type="SMART" id="SM00256"/>
    </source>
</evidence>
<dbReference type="SMART" id="SM00256">
    <property type="entry name" value="FBOX"/>
    <property type="match status" value="1"/>
</dbReference>
<name>A0ABD1FUT9_SALDI</name>
<dbReference type="SUPFAM" id="SSF81383">
    <property type="entry name" value="F-box domain"/>
    <property type="match status" value="1"/>
</dbReference>
<keyword evidence="3" id="KW-1185">Reference proteome</keyword>
<sequence>MNNDVVFEILLHLPVRNLLRFRAVCKLWCYVIDSPNFVELHTLRRNNKDEEVYLKFTFDLDHRLHRKKVSINLLDNGKPLKSHVFPPPTDRSVVVSGVAKGLVCLSFRDMLEIAICNPVLGQIKILPLSPHPCTPSHNHLFCNPIRHNVGFGFDENYKVVQLQQCLQCSEHVDANLYSARTNSWSELDIDQDLVIEKSIKSVCKNGSYAHWQVRTGICGRRKSILSFDMKNEVFRTITIPGDEVHGKSFEFFAILAKGGCSFVILVSDRIMMKVYESSGEGSELIWNSVNNVKLNSFWRSHIQSDDIPIWRNGDCVVLRGRKPSEVILYDYRARKFMAQFKMPRSSTLDDDIIEYEGSLISP</sequence>
<dbReference type="EMBL" id="JBEAFC010000011">
    <property type="protein sequence ID" value="KAL1535600.1"/>
    <property type="molecule type" value="Genomic_DNA"/>
</dbReference>
<evidence type="ECO:0000313" key="2">
    <source>
        <dbReference type="EMBL" id="KAL1535600.1"/>
    </source>
</evidence>
<dbReference type="InterPro" id="IPR036047">
    <property type="entry name" value="F-box-like_dom_sf"/>
</dbReference>
<dbReference type="Pfam" id="PF00646">
    <property type="entry name" value="F-box"/>
    <property type="match status" value="1"/>
</dbReference>
<dbReference type="NCBIfam" id="TIGR01640">
    <property type="entry name" value="F_box_assoc_1"/>
    <property type="match status" value="1"/>
</dbReference>
<gene>
    <name evidence="2" type="ORF">AAHA92_28361</name>
</gene>
<evidence type="ECO:0000313" key="3">
    <source>
        <dbReference type="Proteomes" id="UP001567538"/>
    </source>
</evidence>
<feature type="domain" description="F-box" evidence="1">
    <location>
        <begin position="1"/>
        <end position="41"/>
    </location>
</feature>
<proteinExistence type="predicted"/>
<dbReference type="Gene3D" id="1.20.1280.50">
    <property type="match status" value="1"/>
</dbReference>
<accession>A0ABD1FUT9</accession>
<organism evidence="2 3">
    <name type="scientific">Salvia divinorum</name>
    <name type="common">Maria pastora</name>
    <name type="synonym">Diviner's sage</name>
    <dbReference type="NCBI Taxonomy" id="28513"/>
    <lineage>
        <taxon>Eukaryota</taxon>
        <taxon>Viridiplantae</taxon>
        <taxon>Streptophyta</taxon>
        <taxon>Embryophyta</taxon>
        <taxon>Tracheophyta</taxon>
        <taxon>Spermatophyta</taxon>
        <taxon>Magnoliopsida</taxon>
        <taxon>eudicotyledons</taxon>
        <taxon>Gunneridae</taxon>
        <taxon>Pentapetalae</taxon>
        <taxon>asterids</taxon>
        <taxon>lamiids</taxon>
        <taxon>Lamiales</taxon>
        <taxon>Lamiaceae</taxon>
        <taxon>Nepetoideae</taxon>
        <taxon>Mentheae</taxon>
        <taxon>Salviinae</taxon>
        <taxon>Salvia</taxon>
        <taxon>Salvia subgen. Calosphace</taxon>
    </lineage>
</organism>
<dbReference type="Proteomes" id="UP001567538">
    <property type="component" value="Unassembled WGS sequence"/>
</dbReference>
<dbReference type="InterPro" id="IPR006527">
    <property type="entry name" value="F-box-assoc_dom_typ1"/>
</dbReference>
<dbReference type="InterPro" id="IPR050796">
    <property type="entry name" value="SCF_F-box_component"/>
</dbReference>
<dbReference type="Pfam" id="PF07734">
    <property type="entry name" value="FBA_1"/>
    <property type="match status" value="1"/>
</dbReference>
<protein>
    <submittedName>
        <fullName evidence="2">F-box protein</fullName>
    </submittedName>
</protein>
<dbReference type="AlphaFoldDB" id="A0ABD1FUT9"/>
<dbReference type="InterPro" id="IPR001810">
    <property type="entry name" value="F-box_dom"/>
</dbReference>